<dbReference type="Proteomes" id="UP000253208">
    <property type="component" value="Unassembled WGS sequence"/>
</dbReference>
<dbReference type="InterPro" id="IPR011105">
    <property type="entry name" value="Cell_wall_hydrolase_SleB"/>
</dbReference>
<dbReference type="RefSeq" id="WP_114002517.1">
    <property type="nucleotide sequence ID" value="NZ_PSQG01000019.1"/>
</dbReference>
<organism evidence="5 6">
    <name type="scientific">Blautia obeum</name>
    <dbReference type="NCBI Taxonomy" id="40520"/>
    <lineage>
        <taxon>Bacteria</taxon>
        <taxon>Bacillati</taxon>
        <taxon>Bacillota</taxon>
        <taxon>Clostridia</taxon>
        <taxon>Lachnospirales</taxon>
        <taxon>Lachnospiraceae</taxon>
        <taxon>Blautia</taxon>
    </lineage>
</organism>
<dbReference type="PROSITE" id="PS51170">
    <property type="entry name" value="CW"/>
    <property type="match status" value="1"/>
</dbReference>
<dbReference type="Pfam" id="PF07486">
    <property type="entry name" value="Hydrolase_2"/>
    <property type="match status" value="1"/>
</dbReference>
<feature type="domain" description="Cell wall hydrolase SleB" evidence="4">
    <location>
        <begin position="291"/>
        <end position="417"/>
    </location>
</feature>
<dbReference type="GO" id="GO:0016787">
    <property type="term" value="F:hydrolase activity"/>
    <property type="evidence" value="ECO:0007669"/>
    <property type="project" value="InterPro"/>
</dbReference>
<keyword evidence="3" id="KW-0732">Signal</keyword>
<gene>
    <name evidence="5" type="ORF">C4886_13110</name>
</gene>
<evidence type="ECO:0000313" key="5">
    <source>
        <dbReference type="EMBL" id="RCH42737.1"/>
    </source>
</evidence>
<dbReference type="EMBL" id="PSQG01000019">
    <property type="protein sequence ID" value="RCH42737.1"/>
    <property type="molecule type" value="Genomic_DNA"/>
</dbReference>
<evidence type="ECO:0000259" key="4">
    <source>
        <dbReference type="Pfam" id="PF07486"/>
    </source>
</evidence>
<dbReference type="Pfam" id="PF01473">
    <property type="entry name" value="Choline_bind_1"/>
    <property type="match status" value="2"/>
</dbReference>
<dbReference type="AlphaFoldDB" id="A0A367FWC9"/>
<dbReference type="Gene3D" id="2.10.270.10">
    <property type="entry name" value="Cholin Binding"/>
    <property type="match status" value="4"/>
</dbReference>
<sequence>MKSFRTKKWLKGLMLAMLLIVGSTVFSASAKEVQAATAGFKTIDGKTYYIKSDGSKQKGWLTLGGYKYYFNTKTGVQVKGWMKVNGKYTYYFTKGKGVMATGWMTDSKGHKRYFNPKTGKLTTGWVNCSKGRKRYFTKGGGIMATGWLTNSKGQKRYFYKTSGYMATKWVKNKSKNISYYFATSTGYMYTGLKTIDQKNYYFKSNGVMAVSTSVTVNGITYSIAADGVATAKTTKPNLNVSNGDVKVYDTKNSRYYTMVKEYKSHPGIANGKTSDEALLAALCESEAGDQGKIGMEAVALCVLNRTIKSDKEFPSTIRGVIYENIGSSTTPQYSVVRNGALLKRLNGQFENRTLAYQAAREAMTIFNKHVTSGKARTLRGFKQKDFNYMYFMMTSYFWNQNLNFSKVKYETYKGHTFFVDWV</sequence>
<proteinExistence type="predicted"/>
<name>A0A367FWC9_9FIRM</name>
<feature type="repeat" description="Cell wall-binding" evidence="2">
    <location>
        <begin position="189"/>
        <end position="208"/>
    </location>
</feature>
<keyword evidence="1" id="KW-0677">Repeat</keyword>
<feature type="signal peptide" evidence="3">
    <location>
        <begin position="1"/>
        <end position="30"/>
    </location>
</feature>
<dbReference type="Pfam" id="PF19127">
    <property type="entry name" value="Choline_bind_3"/>
    <property type="match status" value="1"/>
</dbReference>
<dbReference type="InterPro" id="IPR018337">
    <property type="entry name" value="Cell_wall/Cho-bd_repeat"/>
</dbReference>
<protein>
    <recommendedName>
        <fullName evidence="4">Cell wall hydrolase SleB domain-containing protein</fullName>
    </recommendedName>
</protein>
<feature type="chain" id="PRO_5016835427" description="Cell wall hydrolase SleB domain-containing protein" evidence="3">
    <location>
        <begin position="31"/>
        <end position="422"/>
    </location>
</feature>
<dbReference type="SUPFAM" id="SSF69360">
    <property type="entry name" value="Cell wall binding repeat"/>
    <property type="match status" value="1"/>
</dbReference>
<reference evidence="5 6" key="1">
    <citation type="submission" date="2018-02" db="EMBL/GenBank/DDBJ databases">
        <title>Complete genome sequencing of Faecalibacterium prausnitzii strains isolated from the human gut.</title>
        <authorList>
            <person name="Fitzgerald B.C."/>
            <person name="Shkoporov A.N."/>
            <person name="Ross P.R."/>
            <person name="Hill C."/>
        </authorList>
    </citation>
    <scope>NUCLEOTIDE SEQUENCE [LARGE SCALE GENOMIC DNA]</scope>
    <source>
        <strain evidence="5 6">APC942/31-1</strain>
    </source>
</reference>
<evidence type="ECO:0000256" key="2">
    <source>
        <dbReference type="PROSITE-ProRule" id="PRU00591"/>
    </source>
</evidence>
<dbReference type="Gene3D" id="1.10.10.2520">
    <property type="entry name" value="Cell wall hydrolase SleB, domain 1"/>
    <property type="match status" value="1"/>
</dbReference>
<evidence type="ECO:0000256" key="1">
    <source>
        <dbReference type="ARBA" id="ARBA00022737"/>
    </source>
</evidence>
<evidence type="ECO:0000313" key="6">
    <source>
        <dbReference type="Proteomes" id="UP000253208"/>
    </source>
</evidence>
<dbReference type="InterPro" id="IPR042047">
    <property type="entry name" value="SleB_dom1"/>
</dbReference>
<accession>A0A367FWC9</accession>
<comment type="caution">
    <text evidence="5">The sequence shown here is derived from an EMBL/GenBank/DDBJ whole genome shotgun (WGS) entry which is preliminary data.</text>
</comment>
<evidence type="ECO:0000256" key="3">
    <source>
        <dbReference type="SAM" id="SignalP"/>
    </source>
</evidence>